<reference evidence="4 5" key="1">
    <citation type="journal article" date="2012" name="J. Bacteriol.">
        <title>Genome Sequence of Radiation-Resistant Modestobacter marinus Strain BC501, a Representative Actinobacterium That Thrives on Calcareous Stone Surfaces.</title>
        <authorList>
            <person name="Normand P."/>
            <person name="Gury J."/>
            <person name="Pujic P."/>
            <person name="Chouaia B."/>
            <person name="Crotti E."/>
            <person name="Brusetti L."/>
            <person name="Daffonchio D."/>
            <person name="Vacherie B."/>
            <person name="Barbe V."/>
            <person name="Medigue C."/>
            <person name="Calteau A."/>
            <person name="Ghodhbane-Gtari F."/>
            <person name="Essoussi I."/>
            <person name="Nouioui I."/>
            <person name="Abbassi-Ghozzi I."/>
            <person name="Gtari M."/>
        </authorList>
    </citation>
    <scope>NUCLEOTIDE SEQUENCE [LARGE SCALE GENOMIC DNA]</scope>
    <source>
        <strain evidence="5">BC 501</strain>
    </source>
</reference>
<dbReference type="Gene3D" id="3.50.50.60">
    <property type="entry name" value="FAD/NAD(P)-binding domain"/>
    <property type="match status" value="1"/>
</dbReference>
<dbReference type="Pfam" id="PF01494">
    <property type="entry name" value="FAD_binding_3"/>
    <property type="match status" value="1"/>
</dbReference>
<keyword evidence="5" id="KW-1185">Reference proteome</keyword>
<dbReference type="PRINTS" id="PR00420">
    <property type="entry name" value="RNGMNOXGNASE"/>
</dbReference>
<dbReference type="STRING" id="477641.MODMU_3896"/>
<dbReference type="PATRIC" id="fig|477641.3.peg.3644"/>
<dbReference type="PANTHER" id="PTHR13789">
    <property type="entry name" value="MONOOXYGENASE"/>
    <property type="match status" value="1"/>
</dbReference>
<evidence type="ECO:0000313" key="5">
    <source>
        <dbReference type="Proteomes" id="UP000006461"/>
    </source>
</evidence>
<dbReference type="InterPro" id="IPR050493">
    <property type="entry name" value="FAD-dep_Monooxygenase_BioMet"/>
</dbReference>
<dbReference type="KEGG" id="mmar:MODMU_3896"/>
<dbReference type="HOGENOM" id="CLU_009665_19_5_11"/>
<dbReference type="AlphaFoldDB" id="I4F0Y6"/>
<organism evidence="4 5">
    <name type="scientific">Modestobacter italicus (strain DSM 44449 / CECT 9708 / BC 501)</name>
    <dbReference type="NCBI Taxonomy" id="2732864"/>
    <lineage>
        <taxon>Bacteria</taxon>
        <taxon>Bacillati</taxon>
        <taxon>Actinomycetota</taxon>
        <taxon>Actinomycetes</taxon>
        <taxon>Geodermatophilales</taxon>
        <taxon>Geodermatophilaceae</taxon>
        <taxon>Modestobacter</taxon>
    </lineage>
</organism>
<keyword evidence="1" id="KW-0560">Oxidoreductase</keyword>
<evidence type="ECO:0000256" key="1">
    <source>
        <dbReference type="ARBA" id="ARBA00023002"/>
    </source>
</evidence>
<gene>
    <name evidence="4" type="ordered locus">MODMU_3896</name>
</gene>
<proteinExistence type="predicted"/>
<accession>I4F0Y6</accession>
<dbReference type="InterPro" id="IPR002938">
    <property type="entry name" value="FAD-bd"/>
</dbReference>
<dbReference type="PANTHER" id="PTHR13789:SF309">
    <property type="entry name" value="PUTATIVE (AFU_ORTHOLOGUE AFUA_6G14510)-RELATED"/>
    <property type="match status" value="1"/>
</dbReference>
<evidence type="ECO:0000256" key="2">
    <source>
        <dbReference type="ARBA" id="ARBA00023033"/>
    </source>
</evidence>
<dbReference type="Proteomes" id="UP000006461">
    <property type="component" value="Chromosome"/>
</dbReference>
<dbReference type="SUPFAM" id="SSF51905">
    <property type="entry name" value="FAD/NAD(P)-binding domain"/>
    <property type="match status" value="1"/>
</dbReference>
<dbReference type="GO" id="GO:0071949">
    <property type="term" value="F:FAD binding"/>
    <property type="evidence" value="ECO:0007669"/>
    <property type="project" value="InterPro"/>
</dbReference>
<feature type="domain" description="FAD-binding" evidence="3">
    <location>
        <begin position="3"/>
        <end position="341"/>
    </location>
</feature>
<evidence type="ECO:0000313" key="4">
    <source>
        <dbReference type="EMBL" id="CCH89299.1"/>
    </source>
</evidence>
<dbReference type="eggNOG" id="COG0654">
    <property type="taxonomic scope" value="Bacteria"/>
</dbReference>
<keyword evidence="2 4" id="KW-0503">Monooxygenase</keyword>
<dbReference type="InterPro" id="IPR036188">
    <property type="entry name" value="FAD/NAD-bd_sf"/>
</dbReference>
<sequence>MRALVVGGGVAGPVAAMALQQAGIGATVHEAHPAPAGDVGAWLGVQVNGLDALRAIGADRVVREVGFPTPVIAFRSGTGRRLGELPTGRAGDVGVSVQRSELYRALHAEALRRGIEVRYGSRLVDVRSTPDGVTATFADGSTASADLLIGADGVRSSVRALLDPGAAPPRYVPVLNTAGYSAHTPPGAEVGRLTMVMGRRSFFGWLPAPDGRTWWFANPPARQEPADGAVATRSDGEWRALLRDLHAADRSPALALVDATPHELRGWTTHDVPFVRRWHDGQRVVLVGDAAHATSPAAGQGSSLAVEDAVVLARCLRDLPLPEALAAYERARRDRTQRVVAQGFRTSSAKSPPAVGRVVRDLVMPVVLRHRDPRAWVRDHHVDWDAPTGGAPG</sequence>
<dbReference type="EMBL" id="FO203431">
    <property type="protein sequence ID" value="CCH89299.1"/>
    <property type="molecule type" value="Genomic_DNA"/>
</dbReference>
<evidence type="ECO:0000259" key="3">
    <source>
        <dbReference type="Pfam" id="PF01494"/>
    </source>
</evidence>
<dbReference type="OrthoDB" id="9782160at2"/>
<protein>
    <submittedName>
        <fullName evidence="4">Ring monooxygenase</fullName>
    </submittedName>
</protein>
<name>I4F0Y6_MODI5</name>
<dbReference type="OMA" id="INKRRMP"/>
<dbReference type="GO" id="GO:0004497">
    <property type="term" value="F:monooxygenase activity"/>
    <property type="evidence" value="ECO:0007669"/>
    <property type="project" value="UniProtKB-KW"/>
</dbReference>